<sequence>KSTFLSTVSHELRTPLTSVLGFAKIIRKRLDETLFPLIPEEDKKIQRAKRQVSDNLDVVVSEGERLTKLINDVLDLAKIQAGKITWNMGPVAVKDVMERSLAATSALFETKKLELVRDLGADLPGVYGDSDRLIQVVINLISNAVKF</sequence>
<dbReference type="Pfam" id="PF00512">
    <property type="entry name" value="HisKA"/>
    <property type="match status" value="1"/>
</dbReference>
<dbReference type="SUPFAM" id="SSF55874">
    <property type="entry name" value="ATPase domain of HSP90 chaperone/DNA topoisomerase II/histidine kinase"/>
    <property type="match status" value="1"/>
</dbReference>
<dbReference type="EC" id="2.7.13.3" evidence="3"/>
<comment type="catalytic activity">
    <reaction evidence="1">
        <text>ATP + protein L-histidine = ADP + protein N-phospho-L-histidine.</text>
        <dbReference type="EC" id="2.7.13.3"/>
    </reaction>
</comment>
<evidence type="ECO:0000256" key="6">
    <source>
        <dbReference type="ARBA" id="ARBA00023012"/>
    </source>
</evidence>
<evidence type="ECO:0000313" key="8">
    <source>
        <dbReference type="EMBL" id="PZA18745.1"/>
    </source>
</evidence>
<dbReference type="InterPro" id="IPR036890">
    <property type="entry name" value="HATPase_C_sf"/>
</dbReference>
<accession>A0A323V1R9</accession>
<keyword evidence="9" id="KW-1185">Reference proteome</keyword>
<reference evidence="8 9" key="1">
    <citation type="submission" date="2018-06" db="EMBL/GenBank/DDBJ databases">
        <title>Draft genome sequence of Modestobacter versicolor CP153-2.</title>
        <authorList>
            <person name="Gundlapally S.R."/>
        </authorList>
    </citation>
    <scope>NUCLEOTIDE SEQUENCE [LARGE SCALE GENOMIC DNA]</scope>
    <source>
        <strain evidence="8 9">CP153-2</strain>
    </source>
</reference>
<dbReference type="EMBL" id="QKNV01000699">
    <property type="protein sequence ID" value="PZA18745.1"/>
    <property type="molecule type" value="Genomic_DNA"/>
</dbReference>
<dbReference type="InterPro" id="IPR050736">
    <property type="entry name" value="Sensor_HK_Regulatory"/>
</dbReference>
<evidence type="ECO:0000256" key="2">
    <source>
        <dbReference type="ARBA" id="ARBA00004236"/>
    </source>
</evidence>
<name>A0A323V1R9_9ACTN</name>
<evidence type="ECO:0000256" key="4">
    <source>
        <dbReference type="ARBA" id="ARBA00022679"/>
    </source>
</evidence>
<protein>
    <recommendedName>
        <fullName evidence="3">histidine kinase</fullName>
        <ecNumber evidence="3">2.7.13.3</ecNumber>
    </recommendedName>
</protein>
<dbReference type="AlphaFoldDB" id="A0A323V1R9"/>
<proteinExistence type="predicted"/>
<evidence type="ECO:0000256" key="5">
    <source>
        <dbReference type="ARBA" id="ARBA00022777"/>
    </source>
</evidence>
<dbReference type="SUPFAM" id="SSF47384">
    <property type="entry name" value="Homodimeric domain of signal transducing histidine kinase"/>
    <property type="match status" value="1"/>
</dbReference>
<feature type="domain" description="Histidine kinase" evidence="7">
    <location>
        <begin position="7"/>
        <end position="147"/>
    </location>
</feature>
<dbReference type="GO" id="GO:0000155">
    <property type="term" value="F:phosphorelay sensor kinase activity"/>
    <property type="evidence" value="ECO:0007669"/>
    <property type="project" value="InterPro"/>
</dbReference>
<organism evidence="8 9">
    <name type="scientific">Modestobacter versicolor</name>
    <dbReference type="NCBI Taxonomy" id="429133"/>
    <lineage>
        <taxon>Bacteria</taxon>
        <taxon>Bacillati</taxon>
        <taxon>Actinomycetota</taxon>
        <taxon>Actinomycetes</taxon>
        <taxon>Geodermatophilales</taxon>
        <taxon>Geodermatophilaceae</taxon>
        <taxon>Modestobacter</taxon>
    </lineage>
</organism>
<dbReference type="InterPro" id="IPR005467">
    <property type="entry name" value="His_kinase_dom"/>
</dbReference>
<comment type="subcellular location">
    <subcellularLocation>
        <location evidence="2">Cell membrane</location>
    </subcellularLocation>
</comment>
<evidence type="ECO:0000313" key="9">
    <source>
        <dbReference type="Proteomes" id="UP000247602"/>
    </source>
</evidence>
<feature type="non-terminal residue" evidence="8">
    <location>
        <position position="1"/>
    </location>
</feature>
<dbReference type="PANTHER" id="PTHR43711">
    <property type="entry name" value="TWO-COMPONENT HISTIDINE KINASE"/>
    <property type="match status" value="1"/>
</dbReference>
<gene>
    <name evidence="8" type="ORF">DMO24_24460</name>
</gene>
<dbReference type="Gene3D" id="3.30.565.10">
    <property type="entry name" value="Histidine kinase-like ATPase, C-terminal domain"/>
    <property type="match status" value="1"/>
</dbReference>
<dbReference type="Gene3D" id="1.10.287.130">
    <property type="match status" value="1"/>
</dbReference>
<dbReference type="InterPro" id="IPR036097">
    <property type="entry name" value="HisK_dim/P_sf"/>
</dbReference>
<keyword evidence="6" id="KW-0902">Two-component regulatory system</keyword>
<comment type="caution">
    <text evidence="8">The sequence shown here is derived from an EMBL/GenBank/DDBJ whole genome shotgun (WGS) entry which is preliminary data.</text>
</comment>
<dbReference type="Proteomes" id="UP000247602">
    <property type="component" value="Unassembled WGS sequence"/>
</dbReference>
<evidence type="ECO:0000259" key="7">
    <source>
        <dbReference type="PROSITE" id="PS50109"/>
    </source>
</evidence>
<keyword evidence="4" id="KW-0808">Transferase</keyword>
<keyword evidence="5" id="KW-0418">Kinase</keyword>
<dbReference type="SMART" id="SM00388">
    <property type="entry name" value="HisKA"/>
    <property type="match status" value="1"/>
</dbReference>
<dbReference type="PANTHER" id="PTHR43711:SF30">
    <property type="entry name" value="HISTIDINE KINASE"/>
    <property type="match status" value="1"/>
</dbReference>
<dbReference type="PROSITE" id="PS50109">
    <property type="entry name" value="HIS_KIN"/>
    <property type="match status" value="1"/>
</dbReference>
<dbReference type="GO" id="GO:0005886">
    <property type="term" value="C:plasma membrane"/>
    <property type="evidence" value="ECO:0007669"/>
    <property type="project" value="UniProtKB-SubCell"/>
</dbReference>
<dbReference type="InterPro" id="IPR003661">
    <property type="entry name" value="HisK_dim/P_dom"/>
</dbReference>
<evidence type="ECO:0000256" key="3">
    <source>
        <dbReference type="ARBA" id="ARBA00012438"/>
    </source>
</evidence>
<feature type="non-terminal residue" evidence="8">
    <location>
        <position position="147"/>
    </location>
</feature>
<evidence type="ECO:0000256" key="1">
    <source>
        <dbReference type="ARBA" id="ARBA00000085"/>
    </source>
</evidence>
<dbReference type="CDD" id="cd00082">
    <property type="entry name" value="HisKA"/>
    <property type="match status" value="1"/>
</dbReference>